<evidence type="ECO:0000256" key="3">
    <source>
        <dbReference type="ARBA" id="ARBA00013014"/>
    </source>
</evidence>
<evidence type="ECO:0000256" key="1">
    <source>
        <dbReference type="ARBA" id="ARBA00004994"/>
    </source>
</evidence>
<dbReference type="GO" id="GO:0015940">
    <property type="term" value="P:pantothenate biosynthetic process"/>
    <property type="evidence" value="ECO:0007669"/>
    <property type="project" value="UniProtKB-UniPathway"/>
</dbReference>
<dbReference type="SUPFAM" id="SSF51735">
    <property type="entry name" value="NAD(P)-binding Rossmann-fold domains"/>
    <property type="match status" value="1"/>
</dbReference>
<evidence type="ECO:0000256" key="6">
    <source>
        <dbReference type="ARBA" id="ARBA00023002"/>
    </source>
</evidence>
<reference evidence="12 13" key="1">
    <citation type="submission" date="2019-02" db="EMBL/GenBank/DDBJ databases">
        <title>Deep-cultivation of Planctomycetes and their phenomic and genomic characterization uncovers novel biology.</title>
        <authorList>
            <person name="Wiegand S."/>
            <person name="Jogler M."/>
            <person name="Boedeker C."/>
            <person name="Pinto D."/>
            <person name="Vollmers J."/>
            <person name="Rivas-Marin E."/>
            <person name="Kohn T."/>
            <person name="Peeters S.H."/>
            <person name="Heuer A."/>
            <person name="Rast P."/>
            <person name="Oberbeckmann S."/>
            <person name="Bunk B."/>
            <person name="Jeske O."/>
            <person name="Meyerdierks A."/>
            <person name="Storesund J.E."/>
            <person name="Kallscheuer N."/>
            <person name="Luecker S."/>
            <person name="Lage O.M."/>
            <person name="Pohl T."/>
            <person name="Merkel B.J."/>
            <person name="Hornburger P."/>
            <person name="Mueller R.-W."/>
            <person name="Bruemmer F."/>
            <person name="Labrenz M."/>
            <person name="Spormann A.M."/>
            <person name="Op den Camp H."/>
            <person name="Overmann J."/>
            <person name="Amann R."/>
            <person name="Jetten M.S.M."/>
            <person name="Mascher T."/>
            <person name="Medema M.H."/>
            <person name="Devos D.P."/>
            <person name="Kaster A.-K."/>
            <person name="Ovreas L."/>
            <person name="Rohde M."/>
            <person name="Galperin M.Y."/>
            <person name="Jogler C."/>
        </authorList>
    </citation>
    <scope>NUCLEOTIDE SEQUENCE [LARGE SCALE GENOMIC DNA]</scope>
    <source>
        <strain evidence="12 13">Q31a</strain>
    </source>
</reference>
<dbReference type="NCBIfam" id="TIGR00745">
    <property type="entry name" value="apbA_panE"/>
    <property type="match status" value="1"/>
</dbReference>
<keyword evidence="6 9" id="KW-0560">Oxidoreductase</keyword>
<dbReference type="GO" id="GO:0005737">
    <property type="term" value="C:cytoplasm"/>
    <property type="evidence" value="ECO:0007669"/>
    <property type="project" value="TreeGrafter"/>
</dbReference>
<dbReference type="UniPathway" id="UPA00028">
    <property type="reaction ID" value="UER00004"/>
</dbReference>
<comment type="function">
    <text evidence="9">Catalyzes the NADPH-dependent reduction of ketopantoate into pantoic acid.</text>
</comment>
<evidence type="ECO:0000256" key="9">
    <source>
        <dbReference type="RuleBase" id="RU362068"/>
    </source>
</evidence>
<evidence type="ECO:0000256" key="5">
    <source>
        <dbReference type="ARBA" id="ARBA00022857"/>
    </source>
</evidence>
<dbReference type="Pfam" id="PF08546">
    <property type="entry name" value="ApbA_C"/>
    <property type="match status" value="1"/>
</dbReference>
<comment type="catalytic activity">
    <reaction evidence="8 9">
        <text>(R)-pantoate + NADP(+) = 2-dehydropantoate + NADPH + H(+)</text>
        <dbReference type="Rhea" id="RHEA:16233"/>
        <dbReference type="ChEBI" id="CHEBI:11561"/>
        <dbReference type="ChEBI" id="CHEBI:15378"/>
        <dbReference type="ChEBI" id="CHEBI:15980"/>
        <dbReference type="ChEBI" id="CHEBI:57783"/>
        <dbReference type="ChEBI" id="CHEBI:58349"/>
        <dbReference type="EC" id="1.1.1.169"/>
    </reaction>
</comment>
<keyword evidence="9" id="KW-0566">Pantothenate biosynthesis</keyword>
<dbReference type="Pfam" id="PF02558">
    <property type="entry name" value="ApbA"/>
    <property type="match status" value="1"/>
</dbReference>
<name>A0A518G3J1_9BACT</name>
<dbReference type="InterPro" id="IPR013332">
    <property type="entry name" value="KPR_N"/>
</dbReference>
<dbReference type="AlphaFoldDB" id="A0A518G3J1"/>
<dbReference type="Gene3D" id="3.40.50.720">
    <property type="entry name" value="NAD(P)-binding Rossmann-like Domain"/>
    <property type="match status" value="1"/>
</dbReference>
<dbReference type="InterPro" id="IPR013752">
    <property type="entry name" value="KPA_reductase"/>
</dbReference>
<evidence type="ECO:0000313" key="13">
    <source>
        <dbReference type="Proteomes" id="UP000318017"/>
    </source>
</evidence>
<dbReference type="PANTHER" id="PTHR21708">
    <property type="entry name" value="PROBABLE 2-DEHYDROPANTOATE 2-REDUCTASE"/>
    <property type="match status" value="1"/>
</dbReference>
<dbReference type="InterPro" id="IPR013328">
    <property type="entry name" value="6PGD_dom2"/>
</dbReference>
<protein>
    <recommendedName>
        <fullName evidence="4 9">2-dehydropantoate 2-reductase</fullName>
        <ecNumber evidence="3 9">1.1.1.169</ecNumber>
    </recommendedName>
    <alternativeName>
        <fullName evidence="7 9">Ketopantoate reductase</fullName>
    </alternativeName>
</protein>
<dbReference type="PANTHER" id="PTHR21708:SF26">
    <property type="entry name" value="2-DEHYDROPANTOATE 2-REDUCTASE"/>
    <property type="match status" value="1"/>
</dbReference>
<sequence length="319" mass="34641">MSRKTSYAILGTGALGGLYGGMLANSGVGDVHFLLRSDFQQVKSAGLRVESIGGDFLLTSPQVYQSPADMPKVDVAIVCWKTTANDALPEALAAVCGPRTLVLVLQNGYQIEEDAARIVGAENVLGGCCFLCSNKIGPGHIRHIDYGRIAFGEYSPKLAGSITPRMQQLADEFRQAGIDMQPAEDLQTVRWRKLVWNIPYNGLSVILQADTRAIMDSPAASALTESLMRDVQGAAAACGSAVEDEHIQKMLGDTRKMVPYDSSMLLDYRAGRPIEVEAIFGNPIRAALKAGYRSTKIEVLYEQLRFLGERQTRNLTPVT</sequence>
<dbReference type="OrthoDB" id="9800163at2"/>
<dbReference type="KEGG" id="ahel:Q31a_14590"/>
<comment type="similarity">
    <text evidence="2 9">Belongs to the ketopantoate reductase family.</text>
</comment>
<dbReference type="NCBIfam" id="NF004887">
    <property type="entry name" value="PRK06249.1"/>
    <property type="match status" value="1"/>
</dbReference>
<comment type="pathway">
    <text evidence="1 9">Cofactor biosynthesis; (R)-pantothenate biosynthesis; (R)-pantoate from 3-methyl-2-oxobutanoate: step 2/2.</text>
</comment>
<evidence type="ECO:0000256" key="8">
    <source>
        <dbReference type="ARBA" id="ARBA00048793"/>
    </source>
</evidence>
<feature type="domain" description="Ketopantoate reductase C-terminal" evidence="11">
    <location>
        <begin position="185"/>
        <end position="306"/>
    </location>
</feature>
<feature type="domain" description="Ketopantoate reductase N-terminal" evidence="10">
    <location>
        <begin position="7"/>
        <end position="155"/>
    </location>
</feature>
<dbReference type="RefSeq" id="WP_145075788.1">
    <property type="nucleotide sequence ID" value="NZ_CP036298.1"/>
</dbReference>
<evidence type="ECO:0000259" key="10">
    <source>
        <dbReference type="Pfam" id="PF02558"/>
    </source>
</evidence>
<accession>A0A518G3J1</accession>
<evidence type="ECO:0000256" key="7">
    <source>
        <dbReference type="ARBA" id="ARBA00032024"/>
    </source>
</evidence>
<keyword evidence="5 9" id="KW-0521">NADP</keyword>
<dbReference type="Proteomes" id="UP000318017">
    <property type="component" value="Chromosome"/>
</dbReference>
<proteinExistence type="inferred from homology"/>
<gene>
    <name evidence="12" type="ORF">Q31a_14590</name>
</gene>
<organism evidence="12 13">
    <name type="scientific">Aureliella helgolandensis</name>
    <dbReference type="NCBI Taxonomy" id="2527968"/>
    <lineage>
        <taxon>Bacteria</taxon>
        <taxon>Pseudomonadati</taxon>
        <taxon>Planctomycetota</taxon>
        <taxon>Planctomycetia</taxon>
        <taxon>Pirellulales</taxon>
        <taxon>Pirellulaceae</taxon>
        <taxon>Aureliella</taxon>
    </lineage>
</organism>
<evidence type="ECO:0000313" key="12">
    <source>
        <dbReference type="EMBL" id="QDV23163.1"/>
    </source>
</evidence>
<dbReference type="Gene3D" id="1.10.1040.10">
    <property type="entry name" value="N-(1-d-carboxylethyl)-l-norvaline Dehydrogenase, domain 2"/>
    <property type="match status" value="1"/>
</dbReference>
<dbReference type="InterPro" id="IPR036291">
    <property type="entry name" value="NAD(P)-bd_dom_sf"/>
</dbReference>
<dbReference type="InterPro" id="IPR003710">
    <property type="entry name" value="ApbA"/>
</dbReference>
<dbReference type="EC" id="1.1.1.169" evidence="3 9"/>
<dbReference type="InterPro" id="IPR051402">
    <property type="entry name" value="KPR-Related"/>
</dbReference>
<dbReference type="InterPro" id="IPR008927">
    <property type="entry name" value="6-PGluconate_DH-like_C_sf"/>
</dbReference>
<dbReference type="GO" id="GO:0008677">
    <property type="term" value="F:2-dehydropantoate 2-reductase activity"/>
    <property type="evidence" value="ECO:0007669"/>
    <property type="project" value="UniProtKB-EC"/>
</dbReference>
<dbReference type="FunFam" id="1.10.1040.10:FF:000017">
    <property type="entry name" value="2-dehydropantoate 2-reductase"/>
    <property type="match status" value="1"/>
</dbReference>
<evidence type="ECO:0000256" key="4">
    <source>
        <dbReference type="ARBA" id="ARBA00019465"/>
    </source>
</evidence>
<keyword evidence="13" id="KW-1185">Reference proteome</keyword>
<evidence type="ECO:0000256" key="2">
    <source>
        <dbReference type="ARBA" id="ARBA00007870"/>
    </source>
</evidence>
<dbReference type="SUPFAM" id="SSF48179">
    <property type="entry name" value="6-phosphogluconate dehydrogenase C-terminal domain-like"/>
    <property type="match status" value="1"/>
</dbReference>
<dbReference type="EMBL" id="CP036298">
    <property type="protein sequence ID" value="QDV23163.1"/>
    <property type="molecule type" value="Genomic_DNA"/>
</dbReference>
<evidence type="ECO:0000259" key="11">
    <source>
        <dbReference type="Pfam" id="PF08546"/>
    </source>
</evidence>